<dbReference type="Pfam" id="PF00188">
    <property type="entry name" value="CAP"/>
    <property type="match status" value="1"/>
</dbReference>
<evidence type="ECO:0000313" key="4">
    <source>
        <dbReference type="EMBL" id="TCN70235.1"/>
    </source>
</evidence>
<dbReference type="InterPro" id="IPR035940">
    <property type="entry name" value="CAP_sf"/>
</dbReference>
<name>A0A4R2EP04_9BACT</name>
<dbReference type="OrthoDB" id="982527at2"/>
<reference evidence="4 5" key="1">
    <citation type="submission" date="2019-03" db="EMBL/GenBank/DDBJ databases">
        <title>Genomic Encyclopedia of Archaeal and Bacterial Type Strains, Phase II (KMG-II): from individual species to whole genera.</title>
        <authorList>
            <person name="Goeker M."/>
        </authorList>
    </citation>
    <scope>NUCLEOTIDE SEQUENCE [LARGE SCALE GENOMIC DNA]</scope>
    <source>
        <strain evidence="4 5">RL-C</strain>
    </source>
</reference>
<dbReference type="RefSeq" id="WP_131838787.1">
    <property type="nucleotide sequence ID" value="NZ_SLWB01000004.1"/>
</dbReference>
<feature type="region of interest" description="Disordered" evidence="1">
    <location>
        <begin position="26"/>
        <end position="54"/>
    </location>
</feature>
<dbReference type="EMBL" id="SLWB01000004">
    <property type="protein sequence ID" value="TCN70235.1"/>
    <property type="molecule type" value="Genomic_DNA"/>
</dbReference>
<feature type="signal peptide" evidence="2">
    <location>
        <begin position="1"/>
        <end position="22"/>
    </location>
</feature>
<feature type="domain" description="SCP" evidence="3">
    <location>
        <begin position="58"/>
        <end position="170"/>
    </location>
</feature>
<gene>
    <name evidence="4" type="ORF">CLV25_104190</name>
</gene>
<evidence type="ECO:0000256" key="1">
    <source>
        <dbReference type="SAM" id="MobiDB-lite"/>
    </source>
</evidence>
<comment type="caution">
    <text evidence="4">The sequence shown here is derived from an EMBL/GenBank/DDBJ whole genome shotgun (WGS) entry which is preliminary data.</text>
</comment>
<sequence length="183" mass="19517">MRKTALAMLMLALLAGAIGCTKDDDVAPAPSSTSTPAPSTGSSGSTTGTSTVDKTTMLRLVNEARKKGCSCGATYMPPVDTVVWNSKLEQAALLHSQDMNKNSYFDHTGLDGSTPATRITAVGYTWQAVGENIARGYTSEKAVVDAWLASEGHCKNIMNKLFTEMGVARDGNYWTQEFGKPLK</sequence>
<evidence type="ECO:0000313" key="5">
    <source>
        <dbReference type="Proteomes" id="UP000294830"/>
    </source>
</evidence>
<dbReference type="CDD" id="cd05379">
    <property type="entry name" value="CAP_bacterial"/>
    <property type="match status" value="1"/>
</dbReference>
<dbReference type="SUPFAM" id="SSF55797">
    <property type="entry name" value="PR-1-like"/>
    <property type="match status" value="1"/>
</dbReference>
<dbReference type="InterPro" id="IPR014044">
    <property type="entry name" value="CAP_dom"/>
</dbReference>
<feature type="compositionally biased region" description="Low complexity" evidence="1">
    <location>
        <begin position="27"/>
        <end position="51"/>
    </location>
</feature>
<keyword evidence="5" id="KW-1185">Reference proteome</keyword>
<organism evidence="4 5">
    <name type="scientific">Acetobacteroides hydrogenigenes</name>
    <dbReference type="NCBI Taxonomy" id="979970"/>
    <lineage>
        <taxon>Bacteria</taxon>
        <taxon>Pseudomonadati</taxon>
        <taxon>Bacteroidota</taxon>
        <taxon>Bacteroidia</taxon>
        <taxon>Bacteroidales</taxon>
        <taxon>Rikenellaceae</taxon>
        <taxon>Acetobacteroides</taxon>
    </lineage>
</organism>
<proteinExistence type="predicted"/>
<protein>
    <submittedName>
        <fullName evidence="4">Uncharacterized protein YkwD</fullName>
    </submittedName>
</protein>
<evidence type="ECO:0000259" key="3">
    <source>
        <dbReference type="Pfam" id="PF00188"/>
    </source>
</evidence>
<keyword evidence="2" id="KW-0732">Signal</keyword>
<dbReference type="PANTHER" id="PTHR31157">
    <property type="entry name" value="SCP DOMAIN-CONTAINING PROTEIN"/>
    <property type="match status" value="1"/>
</dbReference>
<dbReference type="Proteomes" id="UP000294830">
    <property type="component" value="Unassembled WGS sequence"/>
</dbReference>
<dbReference type="PROSITE" id="PS51257">
    <property type="entry name" value="PROKAR_LIPOPROTEIN"/>
    <property type="match status" value="1"/>
</dbReference>
<dbReference type="Gene3D" id="3.40.33.10">
    <property type="entry name" value="CAP"/>
    <property type="match status" value="1"/>
</dbReference>
<dbReference type="PANTHER" id="PTHR31157:SF1">
    <property type="entry name" value="SCP DOMAIN-CONTAINING PROTEIN"/>
    <property type="match status" value="1"/>
</dbReference>
<evidence type="ECO:0000256" key="2">
    <source>
        <dbReference type="SAM" id="SignalP"/>
    </source>
</evidence>
<accession>A0A4R2EP04</accession>
<dbReference type="AlphaFoldDB" id="A0A4R2EP04"/>
<feature type="chain" id="PRO_5020745002" evidence="2">
    <location>
        <begin position="23"/>
        <end position="183"/>
    </location>
</feature>